<dbReference type="Proteomes" id="UP000621436">
    <property type="component" value="Unassembled WGS sequence"/>
</dbReference>
<feature type="domain" description="Porphobilinogen deaminase C-terminal" evidence="9">
    <location>
        <begin position="228"/>
        <end position="296"/>
    </location>
</feature>
<evidence type="ECO:0000256" key="5">
    <source>
        <dbReference type="ARBA" id="ARBA00023244"/>
    </source>
</evidence>
<dbReference type="AlphaFoldDB" id="A0A931F8J2"/>
<comment type="miscellaneous">
    <text evidence="7">The porphobilinogen subunits are added to the dipyrromethane group.</text>
</comment>
<keyword evidence="4 7" id="KW-0808">Transferase</keyword>
<dbReference type="PANTHER" id="PTHR11557:SF0">
    <property type="entry name" value="PORPHOBILINOGEN DEAMINASE"/>
    <property type="match status" value="1"/>
</dbReference>
<dbReference type="InterPro" id="IPR036803">
    <property type="entry name" value="Porphobilinogen_deaminase_C_sf"/>
</dbReference>
<dbReference type="RefSeq" id="WP_270454803.1">
    <property type="nucleotide sequence ID" value="NZ_JADPIE010000007.1"/>
</dbReference>
<dbReference type="SUPFAM" id="SSF53850">
    <property type="entry name" value="Periplasmic binding protein-like II"/>
    <property type="match status" value="1"/>
</dbReference>
<accession>A0A931F8J2</accession>
<dbReference type="Gene3D" id="3.30.160.40">
    <property type="entry name" value="Porphobilinogen deaminase, C-terminal domain"/>
    <property type="match status" value="1"/>
</dbReference>
<dbReference type="PROSITE" id="PS00533">
    <property type="entry name" value="PORPHOBILINOGEN_DEAM"/>
    <property type="match status" value="1"/>
</dbReference>
<dbReference type="PRINTS" id="PR00151">
    <property type="entry name" value="PORPHBDMNASE"/>
</dbReference>
<dbReference type="HAMAP" id="MF_00260">
    <property type="entry name" value="Porphobil_deam"/>
    <property type="match status" value="1"/>
</dbReference>
<reference evidence="10" key="1">
    <citation type="submission" date="2020-11" db="EMBL/GenBank/DDBJ databases">
        <title>Halonatronomonas betainensis gen. nov., sp. nov. a novel haloalkaliphilic representative of the family Halanaerobiacae capable of betaine degradation.</title>
        <authorList>
            <person name="Boltyanskaya Y."/>
            <person name="Kevbrin V."/>
            <person name="Detkova E."/>
            <person name="Grouzdev D.S."/>
            <person name="Koziaeva V."/>
            <person name="Zhilina T."/>
        </authorList>
    </citation>
    <scope>NUCLEOTIDE SEQUENCE</scope>
    <source>
        <strain evidence="10">Z-7014</strain>
    </source>
</reference>
<comment type="function">
    <text evidence="1 7">Tetrapolymerization of the monopyrrole PBG into the hydroxymethylbilane pre-uroporphyrinogen in several discrete steps.</text>
</comment>
<dbReference type="GO" id="GO:0004418">
    <property type="term" value="F:hydroxymethylbilane synthase activity"/>
    <property type="evidence" value="ECO:0007669"/>
    <property type="project" value="UniProtKB-UniRule"/>
</dbReference>
<evidence type="ECO:0000313" key="10">
    <source>
        <dbReference type="EMBL" id="MBF8437786.1"/>
    </source>
</evidence>
<dbReference type="Gene3D" id="3.40.190.10">
    <property type="entry name" value="Periplasmic binding protein-like II"/>
    <property type="match status" value="2"/>
</dbReference>
<comment type="similarity">
    <text evidence="2 7">Belongs to the HMBS family.</text>
</comment>
<protein>
    <recommendedName>
        <fullName evidence="7">Porphobilinogen deaminase</fullName>
        <shortName evidence="7">PBG</shortName>
        <ecNumber evidence="7">2.5.1.61</ecNumber>
    </recommendedName>
    <alternativeName>
        <fullName evidence="7">Hydroxymethylbilane synthase</fullName>
        <shortName evidence="7">HMBS</shortName>
    </alternativeName>
    <alternativeName>
        <fullName evidence="7">Pre-uroporphyrinogen synthase</fullName>
    </alternativeName>
</protein>
<evidence type="ECO:0000256" key="7">
    <source>
        <dbReference type="HAMAP-Rule" id="MF_00260"/>
    </source>
</evidence>
<evidence type="ECO:0000256" key="1">
    <source>
        <dbReference type="ARBA" id="ARBA00002869"/>
    </source>
</evidence>
<dbReference type="InterPro" id="IPR022418">
    <property type="entry name" value="Porphobilinogen_deaminase_C"/>
</dbReference>
<dbReference type="GO" id="GO:0005737">
    <property type="term" value="C:cytoplasm"/>
    <property type="evidence" value="ECO:0007669"/>
    <property type="project" value="UniProtKB-UniRule"/>
</dbReference>
<keyword evidence="5 7" id="KW-0627">Porphyrin biosynthesis</keyword>
<dbReference type="Pfam" id="PF01379">
    <property type="entry name" value="Porphobil_deam"/>
    <property type="match status" value="1"/>
</dbReference>
<dbReference type="SUPFAM" id="SSF54782">
    <property type="entry name" value="Porphobilinogen deaminase (hydroxymethylbilane synthase), C-terminal domain"/>
    <property type="match status" value="1"/>
</dbReference>
<comment type="subunit">
    <text evidence="3 7">Monomer.</text>
</comment>
<comment type="caution">
    <text evidence="10">The sequence shown here is derived from an EMBL/GenBank/DDBJ whole genome shotgun (WGS) entry which is preliminary data.</text>
</comment>
<dbReference type="EC" id="2.5.1.61" evidence="7"/>
<dbReference type="InterPro" id="IPR022417">
    <property type="entry name" value="Porphobilin_deaminase_N"/>
</dbReference>
<gene>
    <name evidence="7 10" type="primary">hemC</name>
    <name evidence="10" type="ORF">I0Q91_11880</name>
</gene>
<sequence length="312" mass="33897">METFETIVIGSRASELALAQAAAVEKMIKEYYSDTGVEIKEIITKGDQIIDKPFHEIDGKGLFLKELEKELLAGEIDLAVHSLKDVPTELPAGLELLGPTLRADARDVFISLEYNSVSELPEGAVVGTSSLRRTSQLLGFRPDLVVKPIRGNVNTRLEKLAEEDYDGIVLAAAGLERLGMTDRISDYFSPRSFLPAAGQGALAIEIASDNEGIREFLSRLINKDLENELTAERTLLKVLGGGCQVPVGAYARVINEELTLYGLVGSLDGQKIVRDEITGRPEFASQLARDLAGKLKEAGASEILEEVRNDDG</sequence>
<comment type="cofactor">
    <cofactor evidence="7">
        <name>dipyrromethane</name>
        <dbReference type="ChEBI" id="CHEBI:60342"/>
    </cofactor>
    <text evidence="7">Binds 1 dipyrromethane group covalently.</text>
</comment>
<dbReference type="PANTHER" id="PTHR11557">
    <property type="entry name" value="PORPHOBILINOGEN DEAMINASE"/>
    <property type="match status" value="1"/>
</dbReference>
<evidence type="ECO:0000256" key="6">
    <source>
        <dbReference type="ARBA" id="ARBA00048169"/>
    </source>
</evidence>
<name>A0A931F8J2_9FIRM</name>
<proteinExistence type="inferred from homology"/>
<evidence type="ECO:0000256" key="2">
    <source>
        <dbReference type="ARBA" id="ARBA00005638"/>
    </source>
</evidence>
<evidence type="ECO:0000313" key="11">
    <source>
        <dbReference type="Proteomes" id="UP000621436"/>
    </source>
</evidence>
<evidence type="ECO:0000259" key="9">
    <source>
        <dbReference type="Pfam" id="PF03900"/>
    </source>
</evidence>
<evidence type="ECO:0000256" key="3">
    <source>
        <dbReference type="ARBA" id="ARBA00011245"/>
    </source>
</evidence>
<dbReference type="PIRSF" id="PIRSF001438">
    <property type="entry name" value="4pyrrol_synth_OHMeBilane_synth"/>
    <property type="match status" value="1"/>
</dbReference>
<feature type="domain" description="Porphobilinogen deaminase N-terminal" evidence="8">
    <location>
        <begin position="7"/>
        <end position="214"/>
    </location>
</feature>
<dbReference type="EMBL" id="JADPIE010000007">
    <property type="protein sequence ID" value="MBF8437786.1"/>
    <property type="molecule type" value="Genomic_DNA"/>
</dbReference>
<keyword evidence="11" id="KW-1185">Reference proteome</keyword>
<dbReference type="InterPro" id="IPR022419">
    <property type="entry name" value="Porphobilin_deaminase_cofac_BS"/>
</dbReference>
<feature type="modified residue" description="S-(dipyrrolylmethanemethyl)cysteine" evidence="7">
    <location>
        <position position="243"/>
    </location>
</feature>
<dbReference type="GO" id="GO:0006782">
    <property type="term" value="P:protoporphyrinogen IX biosynthetic process"/>
    <property type="evidence" value="ECO:0007669"/>
    <property type="project" value="UniProtKB-UniRule"/>
</dbReference>
<dbReference type="CDD" id="cd13646">
    <property type="entry name" value="PBP2_EcHMBS_like"/>
    <property type="match status" value="1"/>
</dbReference>
<evidence type="ECO:0000256" key="4">
    <source>
        <dbReference type="ARBA" id="ARBA00022679"/>
    </source>
</evidence>
<comment type="catalytic activity">
    <reaction evidence="6 7">
        <text>4 porphobilinogen + H2O = hydroxymethylbilane + 4 NH4(+)</text>
        <dbReference type="Rhea" id="RHEA:13185"/>
        <dbReference type="ChEBI" id="CHEBI:15377"/>
        <dbReference type="ChEBI" id="CHEBI:28938"/>
        <dbReference type="ChEBI" id="CHEBI:57845"/>
        <dbReference type="ChEBI" id="CHEBI:58126"/>
        <dbReference type="EC" id="2.5.1.61"/>
    </reaction>
</comment>
<dbReference type="FunFam" id="3.40.190.10:FF:000005">
    <property type="entry name" value="Porphobilinogen deaminase"/>
    <property type="match status" value="1"/>
</dbReference>
<organism evidence="10 11">
    <name type="scientific">Halonatronomonas betaini</name>
    <dbReference type="NCBI Taxonomy" id="2778430"/>
    <lineage>
        <taxon>Bacteria</taxon>
        <taxon>Bacillati</taxon>
        <taxon>Bacillota</taxon>
        <taxon>Clostridia</taxon>
        <taxon>Halanaerobiales</taxon>
        <taxon>Halarsenatibacteraceae</taxon>
        <taxon>Halonatronomonas</taxon>
    </lineage>
</organism>
<dbReference type="InterPro" id="IPR000860">
    <property type="entry name" value="HemC"/>
</dbReference>
<dbReference type="NCBIfam" id="TIGR00212">
    <property type="entry name" value="hemC"/>
    <property type="match status" value="1"/>
</dbReference>
<dbReference type="Pfam" id="PF03900">
    <property type="entry name" value="Porphobil_deamC"/>
    <property type="match status" value="1"/>
</dbReference>
<evidence type="ECO:0000259" key="8">
    <source>
        <dbReference type="Pfam" id="PF01379"/>
    </source>
</evidence>